<dbReference type="Pfam" id="PF13454">
    <property type="entry name" value="NAD_binding_9"/>
    <property type="match status" value="1"/>
</dbReference>
<organism evidence="2 3">
    <name type="scientific">Flavobacterium endoglycinae</name>
    <dbReference type="NCBI Taxonomy" id="2816357"/>
    <lineage>
        <taxon>Bacteria</taxon>
        <taxon>Pseudomonadati</taxon>
        <taxon>Bacteroidota</taxon>
        <taxon>Flavobacteriia</taxon>
        <taxon>Flavobacteriales</taxon>
        <taxon>Flavobacteriaceae</taxon>
        <taxon>Flavobacterium</taxon>
    </lineage>
</organism>
<protein>
    <submittedName>
        <fullName evidence="2">FAD/NAD(P)-binding protein</fullName>
    </submittedName>
</protein>
<dbReference type="InterPro" id="IPR038732">
    <property type="entry name" value="HpyO/CreE_NAD-binding"/>
</dbReference>
<sequence length="577" mass="65438">MQQDKMKKKIAILGGGPSGLFLYKRLVEYGSTDLEVTIFEKKSMLGAGMPYSSEGANDEHVTNVSDNEIPDIVTSIEEWIKTAPSDLLEKFDINSGHFNEYKVLPRILFGHYLSSQFELLQQIAAVKGITTTIHYDTNVTDIIYKQEDQKVCVATAAGMEEFDYAVICTGHNWPKKYEGKVKGYFDSPYPPSKLTTKLNHAVAIRGSSLTAIDAIRTLARCNGKFIKENDGKLRFEKAEDCPDFKMVIHSRSGMLPAVRFHLEDSHLSHDSLLTREEIDEHRKGNNGFLSLDFVFKRNFTEIFRTKDPDFYNRIKDLSIEEFVEEMMELRERLDPFQLLKAEYAQAEKSIKRQESIYWKEMLAVLSFAMNHPAKYLSAEDMQRLQKVLMPLISIVIAFVPQKSCGELLALHHAGVLDITAVNQDSTVEPQHGGGILYKYLDENQNQKETYYNTFVDCIGQPHLSYEDFPFKTLLLQKAVSPAALKFKSNEAAETILENGSTLVEKNADGSYSLQVSGIAINDNFQIIDQYGSYNENIYIMAVPYIGGFNPDYSGLDFCEAASLKIVEDIFKEELFEL</sequence>
<dbReference type="SUPFAM" id="SSF51905">
    <property type="entry name" value="FAD/NAD(P)-binding domain"/>
    <property type="match status" value="1"/>
</dbReference>
<reference evidence="2 3" key="1">
    <citation type="submission" date="2021-03" db="EMBL/GenBank/DDBJ databases">
        <title>Flavobacterium kribbensis sp. nov, an endophytic bacteria, isolated from soybean.</title>
        <authorList>
            <person name="Lee J."/>
            <person name="Seo J."/>
        </authorList>
    </citation>
    <scope>NUCLEOTIDE SEQUENCE [LARGE SCALE GENOMIC DNA]</scope>
    <source>
        <strain evidence="2 3">BB8</strain>
    </source>
</reference>
<keyword evidence="3" id="KW-1185">Reference proteome</keyword>
<proteinExistence type="predicted"/>
<accession>A0ABX7QCZ9</accession>
<name>A0ABX7QCZ9_9FLAO</name>
<gene>
    <name evidence="2" type="ORF">J0383_19295</name>
</gene>
<feature type="domain" description="FAD-dependent urate hydroxylase HpyO/Asp monooxygenase CreE-like FAD/NAD(P)-binding" evidence="1">
    <location>
        <begin position="11"/>
        <end position="171"/>
    </location>
</feature>
<dbReference type="PANTHER" id="PTHR40254">
    <property type="entry name" value="BLR0577 PROTEIN"/>
    <property type="match status" value="1"/>
</dbReference>
<dbReference type="PANTHER" id="PTHR40254:SF1">
    <property type="entry name" value="BLR0577 PROTEIN"/>
    <property type="match status" value="1"/>
</dbReference>
<evidence type="ECO:0000259" key="1">
    <source>
        <dbReference type="Pfam" id="PF13454"/>
    </source>
</evidence>
<dbReference type="EMBL" id="CP071448">
    <property type="protein sequence ID" value="QSW88388.1"/>
    <property type="molecule type" value="Genomic_DNA"/>
</dbReference>
<dbReference type="Proteomes" id="UP000663440">
    <property type="component" value="Chromosome"/>
</dbReference>
<dbReference type="InterPro" id="IPR052189">
    <property type="entry name" value="L-asp_N-monooxygenase_NS-form"/>
</dbReference>
<evidence type="ECO:0000313" key="2">
    <source>
        <dbReference type="EMBL" id="QSW88388.1"/>
    </source>
</evidence>
<evidence type="ECO:0000313" key="3">
    <source>
        <dbReference type="Proteomes" id="UP000663440"/>
    </source>
</evidence>
<dbReference type="Gene3D" id="3.50.50.60">
    <property type="entry name" value="FAD/NAD(P)-binding domain"/>
    <property type="match status" value="1"/>
</dbReference>
<dbReference type="InterPro" id="IPR036188">
    <property type="entry name" value="FAD/NAD-bd_sf"/>
</dbReference>